<dbReference type="AlphaFoldDB" id="A0A7T5R2K4"/>
<sequence length="273" mass="29455">MTKMKKTHISVLLVLGLFLLAGAGVVVLYGSFTSLTKVALEKLGSEALGVAVRIETLDIDPEKGIVTIRGLTVANPKEYSRRPAIEAGVIDIKAQDLNMQALAFDDIRISGMNIRVEVGNKDTNLSVLRDQMQARQLRPAPVGGGRNKINVKIDHVAFSGPRLEPTVKEAIAGHLSPVIMPDIHLRALGGDGQAVQAADALSRILTQVINVSLRRAAQEGYLNELPPEVQEAIGARLSLKEQLLEDAKAAINRAPSDAENLKEGVKKIFRVNE</sequence>
<evidence type="ECO:0000313" key="2">
    <source>
        <dbReference type="Proteomes" id="UP000595362"/>
    </source>
</evidence>
<name>A0A7T5R2K4_9BACT</name>
<evidence type="ECO:0008006" key="3">
    <source>
        <dbReference type="Google" id="ProtNLM"/>
    </source>
</evidence>
<dbReference type="Proteomes" id="UP000595362">
    <property type="component" value="Chromosome"/>
</dbReference>
<protein>
    <recommendedName>
        <fullName evidence="3">AsmA domain-containing protein</fullName>
    </recommendedName>
</protein>
<dbReference type="EMBL" id="CP066681">
    <property type="protein sequence ID" value="QQG36296.1"/>
    <property type="molecule type" value="Genomic_DNA"/>
</dbReference>
<accession>A0A7T5R2K4</accession>
<reference evidence="1 2" key="1">
    <citation type="submission" date="2020-07" db="EMBL/GenBank/DDBJ databases">
        <title>Huge and variable diversity of episymbiotic CPR bacteria and DPANN archaea in groundwater ecosystems.</title>
        <authorList>
            <person name="He C.Y."/>
            <person name="Keren R."/>
            <person name="Whittaker M."/>
            <person name="Farag I.F."/>
            <person name="Doudna J."/>
            <person name="Cate J.H.D."/>
            <person name="Banfield J.F."/>
        </authorList>
    </citation>
    <scope>NUCLEOTIDE SEQUENCE [LARGE SCALE GENOMIC DNA]</scope>
    <source>
        <strain evidence="1">NC_groundwater_70_Ag_B-0.1um_54_66</strain>
    </source>
</reference>
<proteinExistence type="predicted"/>
<evidence type="ECO:0000313" key="1">
    <source>
        <dbReference type="EMBL" id="QQG36296.1"/>
    </source>
</evidence>
<gene>
    <name evidence="1" type="ORF">HYS17_00445</name>
</gene>
<organism evidence="1 2">
    <name type="scientific">Micavibrio aeruginosavorus</name>
    <dbReference type="NCBI Taxonomy" id="349221"/>
    <lineage>
        <taxon>Bacteria</taxon>
        <taxon>Pseudomonadati</taxon>
        <taxon>Bdellovibrionota</taxon>
        <taxon>Bdellovibrionia</taxon>
        <taxon>Bdellovibrionales</taxon>
        <taxon>Pseudobdellovibrionaceae</taxon>
        <taxon>Micavibrio</taxon>
    </lineage>
</organism>